<dbReference type="STRING" id="1798661.A3D65_04975"/>
<feature type="transmembrane region" description="Helical" evidence="2">
    <location>
        <begin position="57"/>
        <end position="80"/>
    </location>
</feature>
<accession>A0A1G2D739</accession>
<keyword evidence="2" id="KW-0472">Membrane</keyword>
<dbReference type="Proteomes" id="UP000177996">
    <property type="component" value="Unassembled WGS sequence"/>
</dbReference>
<proteinExistence type="predicted"/>
<feature type="compositionally biased region" description="Low complexity" evidence="1">
    <location>
        <begin position="159"/>
        <end position="180"/>
    </location>
</feature>
<reference evidence="3 4" key="1">
    <citation type="journal article" date="2016" name="Nat. Commun.">
        <title>Thousands of microbial genomes shed light on interconnected biogeochemical processes in an aquifer system.</title>
        <authorList>
            <person name="Anantharaman K."/>
            <person name="Brown C.T."/>
            <person name="Hug L.A."/>
            <person name="Sharon I."/>
            <person name="Castelle C.J."/>
            <person name="Probst A.J."/>
            <person name="Thomas B.C."/>
            <person name="Singh A."/>
            <person name="Wilkins M.J."/>
            <person name="Karaoz U."/>
            <person name="Brodie E.L."/>
            <person name="Williams K.H."/>
            <person name="Hubbard S.S."/>
            <person name="Banfield J.F."/>
        </authorList>
    </citation>
    <scope>NUCLEOTIDE SEQUENCE [LARGE SCALE GENOMIC DNA]</scope>
</reference>
<evidence type="ECO:0000256" key="1">
    <source>
        <dbReference type="SAM" id="MobiDB-lite"/>
    </source>
</evidence>
<gene>
    <name evidence="3" type="ORF">A3D65_04975</name>
</gene>
<dbReference type="EMBL" id="MHLL01000032">
    <property type="protein sequence ID" value="OGZ08578.1"/>
    <property type="molecule type" value="Genomic_DNA"/>
</dbReference>
<keyword evidence="2" id="KW-0812">Transmembrane</keyword>
<evidence type="ECO:0000313" key="4">
    <source>
        <dbReference type="Proteomes" id="UP000177996"/>
    </source>
</evidence>
<keyword evidence="2" id="KW-1133">Transmembrane helix</keyword>
<name>A0A1G2D739_9BACT</name>
<evidence type="ECO:0000313" key="3">
    <source>
        <dbReference type="EMBL" id="OGZ08578.1"/>
    </source>
</evidence>
<evidence type="ECO:0000256" key="2">
    <source>
        <dbReference type="SAM" id="Phobius"/>
    </source>
</evidence>
<feature type="transmembrane region" description="Helical" evidence="2">
    <location>
        <begin position="87"/>
        <end position="107"/>
    </location>
</feature>
<comment type="caution">
    <text evidence="3">The sequence shown here is derived from an EMBL/GenBank/DDBJ whole genome shotgun (WGS) entry which is preliminary data.</text>
</comment>
<dbReference type="AlphaFoldDB" id="A0A1G2D739"/>
<sequence>MMFALTVSVLGIIAFALDAAFGKELFRKIYRATHAKDATPPADPPSFIAGRSVAGRIPAALVLTAIFAFALNVATVHSLLGLMAKSVVMFVMLMLGFTLAAYAHRWWNPAEKAKKVIDTLEGLESGVIDPAKKAGEIMHSAGERVKKMAADVMGERSTVVSSPADVPVAEAPVQPAQPVEPAREESFDQKLERFRKGG</sequence>
<feature type="region of interest" description="Disordered" evidence="1">
    <location>
        <begin position="158"/>
        <end position="198"/>
    </location>
</feature>
<protein>
    <submittedName>
        <fullName evidence="3">Uncharacterized protein</fullName>
    </submittedName>
</protein>
<organism evidence="3 4">
    <name type="scientific">Candidatus Lloydbacteria bacterium RIFCSPHIGHO2_02_FULL_50_13</name>
    <dbReference type="NCBI Taxonomy" id="1798661"/>
    <lineage>
        <taxon>Bacteria</taxon>
        <taxon>Candidatus Lloydiibacteriota</taxon>
    </lineage>
</organism>
<feature type="compositionally biased region" description="Basic and acidic residues" evidence="1">
    <location>
        <begin position="181"/>
        <end position="198"/>
    </location>
</feature>